<dbReference type="Pfam" id="PF00425">
    <property type="entry name" value="Chorismate_bind"/>
    <property type="match status" value="1"/>
</dbReference>
<dbReference type="NCBIfam" id="TIGR00553">
    <property type="entry name" value="pabB"/>
    <property type="match status" value="1"/>
</dbReference>
<dbReference type="InterPro" id="IPR005802">
    <property type="entry name" value="ADC_synth_comp_1"/>
</dbReference>
<dbReference type="AlphaFoldDB" id="A0AA95MHN5"/>
<dbReference type="InterPro" id="IPR036038">
    <property type="entry name" value="Aminotransferase-like"/>
</dbReference>
<dbReference type="InterPro" id="IPR043131">
    <property type="entry name" value="BCAT-like_N"/>
</dbReference>
<keyword evidence="3" id="KW-1185">Reference proteome</keyword>
<keyword evidence="2" id="KW-0032">Aminotransferase</keyword>
<sequence>MKTNNMKQHPLLSFEFADSNGNIKPLTFQDPIKVIIAYTIEEVLPRFKLVQDAVDNGFYAAGFLSYESAPAFDSAYKVKDKSSMPLLWFGIFSEPLHQPLSSSEAYSYTEWKPSVSTDEYNQSILSIKQAIESGDSYQTNYTIRLTAHFQGDDIAYFEKLKRAQASNYCAYINTGEHSILSASPELFFHLEGDQITTRPMKGTMKRGKTAAEDEENANWLYHSEKNRAENLMIVDLLRNDLGIIAEPGTVSVPKLFEIERYPTVHQMTSSITAKVSANSKLVDIFKALFPCGSITGAPKISTMNIIADLETTPRNVYCGAIGFITPNKEAIFNVPIRTVLIEHQSGKATYGVGGGITWDSTTEGEYEEIIAKASLLEENRPAFQLLESLLLDAGSYFLLDEHLNRLKNSAQYFGFPCNLEDVKEALQAFSRQNNEGKLKVRLLLANDGESIIEGSPIIPQDAALKVMIADKPLDKNVPFLYHKTTNREIYSPFQMKKPAHVFDVLLWNEDGELTEFTNGNLVLEIDGLLWTPPVKSGLLAGTFREKLLITGEIHEKTLTIADIQKSTKIWFINSVRKWLEVQL</sequence>
<dbReference type="EMBL" id="CP126114">
    <property type="protein sequence ID" value="WHY83836.1"/>
    <property type="molecule type" value="Genomic_DNA"/>
</dbReference>
<dbReference type="InterPro" id="IPR001544">
    <property type="entry name" value="Aminotrans_IV"/>
</dbReference>
<dbReference type="GO" id="GO:0046820">
    <property type="term" value="F:4-amino-4-deoxychorismate synthase activity"/>
    <property type="evidence" value="ECO:0007669"/>
    <property type="project" value="UniProtKB-EC"/>
</dbReference>
<dbReference type="RefSeq" id="WP_066087581.1">
    <property type="nucleotide sequence ID" value="NZ_CP126114.1"/>
</dbReference>
<reference evidence="2" key="1">
    <citation type="submission" date="2023-05" db="EMBL/GenBank/DDBJ databases">
        <title>Comparative genomics of Bacillaceae isolates and their secondary metabolite potential.</title>
        <authorList>
            <person name="Song L."/>
            <person name="Nielsen L.J."/>
            <person name="Mohite O."/>
            <person name="Xu X."/>
            <person name="Weber T."/>
            <person name="Kovacs A.T."/>
        </authorList>
    </citation>
    <scope>NUCLEOTIDE SEQUENCE</scope>
    <source>
        <strain evidence="2">XLM17</strain>
    </source>
</reference>
<evidence type="ECO:0000313" key="2">
    <source>
        <dbReference type="EMBL" id="WHY83836.1"/>
    </source>
</evidence>
<dbReference type="InterPro" id="IPR005801">
    <property type="entry name" value="ADC_synthase"/>
</dbReference>
<dbReference type="EC" id="2.6.1.85" evidence="2"/>
<dbReference type="PANTHER" id="PTHR11236">
    <property type="entry name" value="AMINOBENZOATE/ANTHRANILATE SYNTHASE"/>
    <property type="match status" value="1"/>
</dbReference>
<dbReference type="KEGG" id="nnv:QNH39_14180"/>
<proteinExistence type="predicted"/>
<keyword evidence="2" id="KW-0808">Transferase</keyword>
<protein>
    <submittedName>
        <fullName evidence="2">Aminodeoxychorismate synthase component I</fullName>
        <ecNumber evidence="2">2.6.1.85</ecNumber>
    </submittedName>
</protein>
<name>A0AA95MHN5_9BACI</name>
<dbReference type="GO" id="GO:0009396">
    <property type="term" value="P:folic acid-containing compound biosynthetic process"/>
    <property type="evidence" value="ECO:0007669"/>
    <property type="project" value="InterPro"/>
</dbReference>
<dbReference type="InterPro" id="IPR019999">
    <property type="entry name" value="Anth_synth_I-like"/>
</dbReference>
<feature type="domain" description="Chorismate-utilising enzyme C-terminal" evidence="1">
    <location>
        <begin position="117"/>
        <end position="372"/>
    </location>
</feature>
<accession>A0AA95MHN5</accession>
<dbReference type="Gene3D" id="3.20.10.10">
    <property type="entry name" value="D-amino Acid Aminotransferase, subunit A, domain 2"/>
    <property type="match status" value="1"/>
</dbReference>
<dbReference type="SUPFAM" id="SSF56752">
    <property type="entry name" value="D-aminoacid aminotransferase-like PLP-dependent enzymes"/>
    <property type="match status" value="1"/>
</dbReference>
<dbReference type="PANTHER" id="PTHR11236:SF50">
    <property type="entry name" value="AMINODEOXYCHORISMATE SYNTHASE COMPONENT 1"/>
    <property type="match status" value="1"/>
</dbReference>
<organism evidence="2 3">
    <name type="scientific">Neobacillus novalis</name>
    <dbReference type="NCBI Taxonomy" id="220687"/>
    <lineage>
        <taxon>Bacteria</taxon>
        <taxon>Bacillati</taxon>
        <taxon>Bacillota</taxon>
        <taxon>Bacilli</taxon>
        <taxon>Bacillales</taxon>
        <taxon>Bacillaceae</taxon>
        <taxon>Neobacillus</taxon>
    </lineage>
</organism>
<evidence type="ECO:0000313" key="3">
    <source>
        <dbReference type="Proteomes" id="UP001178288"/>
    </source>
</evidence>
<dbReference type="InterPro" id="IPR043132">
    <property type="entry name" value="BCAT-like_C"/>
</dbReference>
<dbReference type="GO" id="GO:0000162">
    <property type="term" value="P:L-tryptophan biosynthetic process"/>
    <property type="evidence" value="ECO:0007669"/>
    <property type="project" value="TreeGrafter"/>
</dbReference>
<dbReference type="PRINTS" id="PR00095">
    <property type="entry name" value="ANTSNTHASEI"/>
</dbReference>
<evidence type="ECO:0000259" key="1">
    <source>
        <dbReference type="Pfam" id="PF00425"/>
    </source>
</evidence>
<dbReference type="Proteomes" id="UP001178288">
    <property type="component" value="Chromosome"/>
</dbReference>
<dbReference type="SUPFAM" id="SSF56322">
    <property type="entry name" value="ADC synthase"/>
    <property type="match status" value="1"/>
</dbReference>
<dbReference type="Pfam" id="PF01063">
    <property type="entry name" value="Aminotran_4"/>
    <property type="match status" value="1"/>
</dbReference>
<dbReference type="InterPro" id="IPR015890">
    <property type="entry name" value="Chorismate_C"/>
</dbReference>
<gene>
    <name evidence="2" type="primary">pabB</name>
    <name evidence="2" type="ORF">QNH39_14180</name>
</gene>
<dbReference type="Gene3D" id="3.30.470.10">
    <property type="match status" value="1"/>
</dbReference>
<dbReference type="Gene3D" id="3.60.120.10">
    <property type="entry name" value="Anthranilate synthase"/>
    <property type="match status" value="1"/>
</dbReference>